<evidence type="ECO:0000313" key="1">
    <source>
        <dbReference type="EMBL" id="EDQ49290.1"/>
    </source>
</evidence>
<gene>
    <name evidence="1" type="ORF">PHYPADRAFT_102148</name>
</gene>
<protein>
    <submittedName>
        <fullName evidence="1">Predicted protein</fullName>
    </submittedName>
</protein>
<sequence length="136" mass="15482">MSISSLDEEDARKSSDVLPFFIRHFNIGPEMARAVERILCGIEARDINITLLVATAVVLAKCGERIDMRFSMLCNDVIGDIVDTDPNISGSKFYDKTTIKKNILRRSYEIEDMYLMTELLSPMKGWADMQDKRIAK</sequence>
<name>A9U4W3_PHYPA</name>
<dbReference type="EMBL" id="DS545410">
    <property type="protein sequence ID" value="EDQ49290.1"/>
    <property type="molecule type" value="Genomic_DNA"/>
</dbReference>
<reference evidence="1" key="1">
    <citation type="journal article" date="2008" name="Science">
        <title>The Physcomitrella genome reveals evolutionary insights into the conquest of land by plants.</title>
        <authorList>
            <person name="Rensing S."/>
            <person name="Lang D."/>
            <person name="Zimmer A."/>
            <person name="Terry A."/>
            <person name="Salamov A."/>
            <person name="Shapiro H."/>
            <person name="Nishiyama T."/>
            <person name="Perroud P.-F."/>
            <person name="Lindquist E."/>
            <person name="Kamisugi Y."/>
            <person name="Tanahashi T."/>
            <person name="Sakakibara K."/>
            <person name="Fujita T."/>
            <person name="Oishi K."/>
            <person name="Shin-I T."/>
            <person name="Kuroki Y."/>
            <person name="Toyoda A."/>
            <person name="Suzuki Y."/>
            <person name="Hashimoto A."/>
            <person name="Yamaguchi K."/>
            <person name="Sugano A."/>
            <person name="Kohara Y."/>
            <person name="Fujiyama A."/>
            <person name="Anterola A."/>
            <person name="Aoki S."/>
            <person name="Ashton N."/>
            <person name="Barbazuk W.B."/>
            <person name="Barker E."/>
            <person name="Bennetzen J."/>
            <person name="Bezanilla M."/>
            <person name="Blankenship R."/>
            <person name="Cho S.H."/>
            <person name="Dutcher S."/>
            <person name="Estelle M."/>
            <person name="Fawcett J.A."/>
            <person name="Gundlach H."/>
            <person name="Hanada K."/>
            <person name="Heyl A."/>
            <person name="Hicks K.A."/>
            <person name="Hugh J."/>
            <person name="Lohr M."/>
            <person name="Mayer K."/>
            <person name="Melkozernov A."/>
            <person name="Murata T."/>
            <person name="Nelson D."/>
            <person name="Pils B."/>
            <person name="Prigge M."/>
            <person name="Reiss B."/>
            <person name="Renner T."/>
            <person name="Rombauts S."/>
            <person name="Rushton P."/>
            <person name="Sanderfoot A."/>
            <person name="Schween G."/>
            <person name="Shiu S.-H."/>
            <person name="Stueber K."/>
            <person name="Theodoulou F.L."/>
            <person name="Tu H."/>
            <person name="Van de Peer Y."/>
            <person name="Verrier P.J."/>
            <person name="Waters E."/>
            <person name="Wood A."/>
            <person name="Yang L."/>
            <person name="Cove D."/>
            <person name="Cuming A."/>
            <person name="Hasebe M."/>
            <person name="Lucas S."/>
            <person name="Mishler D.B."/>
            <person name="Reski R."/>
            <person name="Grigoriev I."/>
            <person name="Quatrano R.S."/>
            <person name="Boore J.L."/>
        </authorList>
    </citation>
    <scope>NUCLEOTIDE SEQUENCE [LARGE SCALE GENOMIC DNA]</scope>
</reference>
<dbReference type="AlphaFoldDB" id="A9U4W3"/>
<organism>
    <name type="scientific">Physcomitrium patens</name>
    <name type="common">Spreading-leaved earth moss</name>
    <name type="synonym">Physcomitrella patens</name>
    <dbReference type="NCBI Taxonomy" id="3218"/>
    <lineage>
        <taxon>Eukaryota</taxon>
        <taxon>Viridiplantae</taxon>
        <taxon>Streptophyta</taxon>
        <taxon>Embryophyta</taxon>
        <taxon>Bryophyta</taxon>
        <taxon>Bryophytina</taxon>
        <taxon>Bryopsida</taxon>
        <taxon>Funariidae</taxon>
        <taxon>Funariales</taxon>
        <taxon>Funariaceae</taxon>
        <taxon>Physcomitrium</taxon>
    </lineage>
</organism>
<proteinExistence type="predicted"/>
<accession>A9U4W3</accession>